<dbReference type="Proteomes" id="UP000009375">
    <property type="component" value="Unassembled WGS sequence"/>
</dbReference>
<dbReference type="AlphaFoldDB" id="D2EGN7"/>
<organism evidence="1 2">
    <name type="scientific">Candidatus Parvarchaeum acidiphilum ARMAN-4</name>
    <dbReference type="NCBI Taxonomy" id="662760"/>
    <lineage>
        <taxon>Archaea</taxon>
        <taxon>Candidatus Parvarchaeota</taxon>
        <taxon>Candidatus Parvarchaeum</taxon>
    </lineage>
</organism>
<proteinExistence type="predicted"/>
<name>D2EGN7_PARA4</name>
<evidence type="ECO:0000313" key="1">
    <source>
        <dbReference type="EMBL" id="EEZ92457.1"/>
    </source>
</evidence>
<evidence type="ECO:0000313" key="2">
    <source>
        <dbReference type="Proteomes" id="UP000009375"/>
    </source>
</evidence>
<reference evidence="1 2" key="1">
    <citation type="journal article" date="2010" name="Proc. Natl. Acad. Sci. U.S.A.">
        <title>Enigmatic, ultrasmall, uncultivated Archaea.</title>
        <authorList>
            <person name="Baker B.J."/>
            <person name="Comolli L.R."/>
            <person name="Dick G.J."/>
            <person name="Hauser L.J."/>
            <person name="Hyatt D."/>
            <person name="Dill B.D."/>
            <person name="Land M.L."/>
            <person name="Verberkmoes N.C."/>
            <person name="Hettich R.L."/>
            <person name="Banfield J.F."/>
        </authorList>
    </citation>
    <scope>NUCLEOTIDE SEQUENCE [LARGE SCALE GENOMIC DNA]</scope>
</reference>
<accession>D2EGN7</accession>
<gene>
    <name evidence="1" type="ORF">BJBARM4_0936</name>
</gene>
<protein>
    <submittedName>
        <fullName evidence="1">Uncharacterized protein</fullName>
    </submittedName>
</protein>
<sequence>MVDGSLMPWLGGSSTSNKPHNIINPWVPEGATQYSGTITTDGSYRLEIDYTKQGGPGEDAALVKYFCRLLLSFTTSKWSYAFC</sequence>
<dbReference type="EMBL" id="GG730077">
    <property type="protein sequence ID" value="EEZ92457.1"/>
    <property type="molecule type" value="Genomic_DNA"/>
</dbReference>